<dbReference type="EnsemblMetazoa" id="PPAI007773-RA">
    <property type="protein sequence ID" value="PPAI007773-PA"/>
    <property type="gene ID" value="PPAI007773"/>
</dbReference>
<name>A0A1B0DHY9_PHLPP</name>
<dbReference type="GO" id="GO:0000447">
    <property type="term" value="P:endonucleolytic cleavage in ITS1 to separate SSU-rRNA from 5.8S rRNA and LSU-rRNA from tricistronic rRNA transcript (SSU-rRNA, 5.8S rRNA, LSU-rRNA)"/>
    <property type="evidence" value="ECO:0007669"/>
    <property type="project" value="TreeGrafter"/>
</dbReference>
<dbReference type="AlphaFoldDB" id="A0A1B0DHY9"/>
<dbReference type="EMBL" id="AJVK01006085">
    <property type="status" value="NOT_ANNOTATED_CDS"/>
    <property type="molecule type" value="Genomic_DNA"/>
</dbReference>
<dbReference type="GO" id="GO:0001682">
    <property type="term" value="P:tRNA 5'-leader removal"/>
    <property type="evidence" value="ECO:0007669"/>
    <property type="project" value="InterPro"/>
</dbReference>
<dbReference type="Gene3D" id="3.80.10.10">
    <property type="entry name" value="Ribonuclease Inhibitor"/>
    <property type="match status" value="2"/>
</dbReference>
<proteinExistence type="predicted"/>
<organism evidence="1 2">
    <name type="scientific">Phlebotomus papatasi</name>
    <name type="common">Sandfly</name>
    <dbReference type="NCBI Taxonomy" id="29031"/>
    <lineage>
        <taxon>Eukaryota</taxon>
        <taxon>Metazoa</taxon>
        <taxon>Ecdysozoa</taxon>
        <taxon>Arthropoda</taxon>
        <taxon>Hexapoda</taxon>
        <taxon>Insecta</taxon>
        <taxon>Pterygota</taxon>
        <taxon>Neoptera</taxon>
        <taxon>Endopterygota</taxon>
        <taxon>Diptera</taxon>
        <taxon>Nematocera</taxon>
        <taxon>Psychodoidea</taxon>
        <taxon>Psychodidae</taxon>
        <taxon>Phlebotomus</taxon>
        <taxon>Phlebotomus</taxon>
    </lineage>
</organism>
<dbReference type="EMBL" id="AJVK01006083">
    <property type="status" value="NOT_ANNOTATED_CDS"/>
    <property type="molecule type" value="Genomic_DNA"/>
</dbReference>
<dbReference type="EMBL" id="AJVK01006084">
    <property type="status" value="NOT_ANNOTATED_CDS"/>
    <property type="molecule type" value="Genomic_DNA"/>
</dbReference>
<dbReference type="VEuPathDB" id="VectorBase:PPAPM1_002912"/>
<dbReference type="GO" id="GO:0000172">
    <property type="term" value="C:ribonuclease MRP complex"/>
    <property type="evidence" value="ECO:0007669"/>
    <property type="project" value="TreeGrafter"/>
</dbReference>
<dbReference type="EMBL" id="AJVK01006082">
    <property type="status" value="NOT_ANNOTATED_CDS"/>
    <property type="molecule type" value="Genomic_DNA"/>
</dbReference>
<keyword evidence="2" id="KW-1185">Reference proteome</keyword>
<evidence type="ECO:0000313" key="1">
    <source>
        <dbReference type="EnsemblMetazoa" id="PPAI007773-PA"/>
    </source>
</evidence>
<dbReference type="PANTHER" id="PTHR15396">
    <property type="entry name" value="RIBONUCLEASE P PROTEIN SUBUNIT P40"/>
    <property type="match status" value="1"/>
</dbReference>
<dbReference type="InterPro" id="IPR032675">
    <property type="entry name" value="LRR_dom_sf"/>
</dbReference>
<dbReference type="GO" id="GO:0030681">
    <property type="term" value="C:multimeric ribonuclease P complex"/>
    <property type="evidence" value="ECO:0007669"/>
    <property type="project" value="TreeGrafter"/>
</dbReference>
<dbReference type="GO" id="GO:0004526">
    <property type="term" value="F:ribonuclease P activity"/>
    <property type="evidence" value="ECO:0007669"/>
    <property type="project" value="TreeGrafter"/>
</dbReference>
<dbReference type="SMART" id="SM00367">
    <property type="entry name" value="LRR_CC"/>
    <property type="match status" value="4"/>
</dbReference>
<protein>
    <submittedName>
        <fullName evidence="1">Uncharacterized protein</fullName>
    </submittedName>
</protein>
<dbReference type="InterPro" id="IPR006553">
    <property type="entry name" value="Leu-rich_rpt_Cys-con_subtyp"/>
</dbReference>
<dbReference type="PANTHER" id="PTHR15396:SF1">
    <property type="entry name" value="RIBONUCLEASE P PROTEIN SUBUNIT P40"/>
    <property type="match status" value="1"/>
</dbReference>
<dbReference type="SUPFAM" id="SSF52047">
    <property type="entry name" value="RNI-like"/>
    <property type="match status" value="2"/>
</dbReference>
<dbReference type="GO" id="GO:0000171">
    <property type="term" value="F:ribonuclease MRP activity"/>
    <property type="evidence" value="ECO:0007669"/>
    <property type="project" value="TreeGrafter"/>
</dbReference>
<sequence>MLCPDVWNLPVPKYNYEVFEANNNLIERKISSGNFSEYITIAFPGDFPHPASVEKVLLGSDSYILRQLPLRELLEPEFIEAFVKRGNFYALSLNQQTDSECSVAVTPSGILSIAVNKDAFESIQLTGKPIQTSRKSKDRYLNRRPLCRVCRMPKIRQPALLGTLSLRAVASWLCSLAREYMPVIAQISKVNVQEAATILRDKMMLLHDLFEYNVPFCLYDKLADEMFIAITRLIENIKSRQELNSSMGKFLSEVNVAVSLTEILLSSNLQTLHFDQIPKMMRHIFYTKLDQLPGLLSLDLGSLSGGWKTQDMEPTVLNGIIHMRHLQSICINYDATDNIIRSLGECCPNLVAIDFSSSKCITNASVELLIALQNLRRVILYRTSVSMEGYIRLLMNLPRIEDLGRYDDLGRCLSYIDTYYPDQDELQLTKFISHYATTEHLQILGRLCPKLHTISLFHNALLLDLMALIAIDNLRDLKLLSADFFGDQIRHVLEVKGCNLTHLHLEHVDEIDMNALIYISQFCPDLKNFVIYNCELVDSTSLCMRRFPIPPFMNLERLTIAASCKFWHLDFLFSTAFKIRYIYVGTMVPADDDLIAHVLSKNPMSQLEEFRVIFSEALTINSVYKLANSCSNLQKLSELESWTKIKECELAEFRNMIGKEDGESKEDFEEKVVDFLEFLGLLVLDCPTEGDDFLTSYGFSGAMEDATKVTVIKWKGFFSKYMLKRVFNYLQVYIHEFPSVPWVALNVERTSRTPFEDAFSDGTFSIANDNSFTVILSLSKPFIWHQILPIGRKF</sequence>
<dbReference type="Proteomes" id="UP000092462">
    <property type="component" value="Unassembled WGS sequence"/>
</dbReference>
<evidence type="ECO:0000313" key="2">
    <source>
        <dbReference type="Proteomes" id="UP000092462"/>
    </source>
</evidence>
<dbReference type="VEuPathDB" id="VectorBase:PPAI007773"/>
<reference evidence="1" key="1">
    <citation type="submission" date="2022-08" db="UniProtKB">
        <authorList>
            <consortium name="EnsemblMetazoa"/>
        </authorList>
    </citation>
    <scope>IDENTIFICATION</scope>
    <source>
        <strain evidence="1">Israel</strain>
    </source>
</reference>
<dbReference type="InterPro" id="IPR013893">
    <property type="entry name" value="RNase_P_Rpp40"/>
</dbReference>
<accession>A0A1B0DHY9</accession>
<dbReference type="Pfam" id="PF08584">
    <property type="entry name" value="Ribonuc_P_40"/>
    <property type="match status" value="2"/>
</dbReference>